<evidence type="ECO:0000256" key="2">
    <source>
        <dbReference type="ARBA" id="ARBA00049339"/>
    </source>
</evidence>
<dbReference type="GO" id="GO:0006420">
    <property type="term" value="P:arginyl-tRNA aminoacylation"/>
    <property type="evidence" value="ECO:0007669"/>
    <property type="project" value="InterPro"/>
</dbReference>
<dbReference type="GO" id="GO:0005524">
    <property type="term" value="F:ATP binding"/>
    <property type="evidence" value="ECO:0007669"/>
    <property type="project" value="InterPro"/>
</dbReference>
<sequence>MRESGERLQPNLPALYAAKLALAFNTFYEAAPVIEAETPELIAARLRLVNSVRIVLQNALNLLGIVAPERM</sequence>
<name>X0YKD6_9ZZZZ</name>
<dbReference type="PANTHER" id="PTHR11956">
    <property type="entry name" value="ARGINYL-TRNA SYNTHETASE"/>
    <property type="match status" value="1"/>
</dbReference>
<evidence type="ECO:0000259" key="3">
    <source>
        <dbReference type="SMART" id="SM00836"/>
    </source>
</evidence>
<reference evidence="4" key="1">
    <citation type="journal article" date="2014" name="Front. Microbiol.">
        <title>High frequency of phylogenetically diverse reductive dehalogenase-homologous genes in deep subseafloor sedimentary metagenomes.</title>
        <authorList>
            <person name="Kawai M."/>
            <person name="Futagami T."/>
            <person name="Toyoda A."/>
            <person name="Takaki Y."/>
            <person name="Nishi S."/>
            <person name="Hori S."/>
            <person name="Arai W."/>
            <person name="Tsubouchi T."/>
            <person name="Morono Y."/>
            <person name="Uchiyama I."/>
            <person name="Ito T."/>
            <person name="Fujiyama A."/>
            <person name="Inagaki F."/>
            <person name="Takami H."/>
        </authorList>
    </citation>
    <scope>NUCLEOTIDE SEQUENCE</scope>
    <source>
        <strain evidence="4">Expedition CK06-06</strain>
    </source>
</reference>
<protein>
    <recommendedName>
        <fullName evidence="1">arginine--tRNA ligase</fullName>
        <ecNumber evidence="1">6.1.1.19</ecNumber>
    </recommendedName>
</protein>
<proteinExistence type="predicted"/>
<dbReference type="Gene3D" id="1.10.730.10">
    <property type="entry name" value="Isoleucyl-tRNA Synthetase, Domain 1"/>
    <property type="match status" value="1"/>
</dbReference>
<evidence type="ECO:0000313" key="4">
    <source>
        <dbReference type="EMBL" id="GAG56609.1"/>
    </source>
</evidence>
<dbReference type="InterPro" id="IPR001278">
    <property type="entry name" value="Arg-tRNA-ligase"/>
</dbReference>
<dbReference type="AlphaFoldDB" id="X0YKD6"/>
<dbReference type="InterPro" id="IPR009080">
    <property type="entry name" value="tRNAsynth_Ia_anticodon-bd"/>
</dbReference>
<feature type="domain" description="DALR anticodon binding" evidence="3">
    <location>
        <begin position="8"/>
        <end position="71"/>
    </location>
</feature>
<dbReference type="SUPFAM" id="SSF47323">
    <property type="entry name" value="Anticodon-binding domain of a subclass of class I aminoacyl-tRNA synthetases"/>
    <property type="match status" value="1"/>
</dbReference>
<comment type="caution">
    <text evidence="4">The sequence shown here is derived from an EMBL/GenBank/DDBJ whole genome shotgun (WGS) entry which is preliminary data.</text>
</comment>
<dbReference type="EC" id="6.1.1.19" evidence="1"/>
<dbReference type="SMART" id="SM00836">
    <property type="entry name" value="DALR_1"/>
    <property type="match status" value="1"/>
</dbReference>
<dbReference type="InterPro" id="IPR008909">
    <property type="entry name" value="DALR_anticod-bd"/>
</dbReference>
<dbReference type="GO" id="GO:0004814">
    <property type="term" value="F:arginine-tRNA ligase activity"/>
    <property type="evidence" value="ECO:0007669"/>
    <property type="project" value="UniProtKB-EC"/>
</dbReference>
<organism evidence="4">
    <name type="scientific">marine sediment metagenome</name>
    <dbReference type="NCBI Taxonomy" id="412755"/>
    <lineage>
        <taxon>unclassified sequences</taxon>
        <taxon>metagenomes</taxon>
        <taxon>ecological metagenomes</taxon>
    </lineage>
</organism>
<dbReference type="EMBL" id="BART01002109">
    <property type="protein sequence ID" value="GAG56609.1"/>
    <property type="molecule type" value="Genomic_DNA"/>
</dbReference>
<evidence type="ECO:0000256" key="1">
    <source>
        <dbReference type="ARBA" id="ARBA00012837"/>
    </source>
</evidence>
<dbReference type="Pfam" id="PF05746">
    <property type="entry name" value="DALR_1"/>
    <property type="match status" value="1"/>
</dbReference>
<gene>
    <name evidence="4" type="ORF">S01H4_06720</name>
</gene>
<dbReference type="PANTHER" id="PTHR11956:SF5">
    <property type="entry name" value="ARGININE--TRNA LIGASE, CYTOPLASMIC"/>
    <property type="match status" value="1"/>
</dbReference>
<accession>X0YKD6</accession>
<comment type="catalytic activity">
    <reaction evidence="2">
        <text>tRNA(Arg) + L-arginine + ATP = L-arginyl-tRNA(Arg) + AMP + diphosphate</text>
        <dbReference type="Rhea" id="RHEA:20301"/>
        <dbReference type="Rhea" id="RHEA-COMP:9658"/>
        <dbReference type="Rhea" id="RHEA-COMP:9673"/>
        <dbReference type="ChEBI" id="CHEBI:30616"/>
        <dbReference type="ChEBI" id="CHEBI:32682"/>
        <dbReference type="ChEBI" id="CHEBI:33019"/>
        <dbReference type="ChEBI" id="CHEBI:78442"/>
        <dbReference type="ChEBI" id="CHEBI:78513"/>
        <dbReference type="ChEBI" id="CHEBI:456215"/>
        <dbReference type="EC" id="6.1.1.19"/>
    </reaction>
</comment>